<reference evidence="2" key="1">
    <citation type="journal article" date="2022" name="New Phytol.">
        <title>Evolutionary transition to the ectomycorrhizal habit in the genomes of a hyperdiverse lineage of mushroom-forming fungi.</title>
        <authorList>
            <person name="Looney B."/>
            <person name="Miyauchi S."/>
            <person name="Morin E."/>
            <person name="Drula E."/>
            <person name="Courty P.E."/>
            <person name="Kohler A."/>
            <person name="Kuo A."/>
            <person name="LaButti K."/>
            <person name="Pangilinan J."/>
            <person name="Lipzen A."/>
            <person name="Riley R."/>
            <person name="Andreopoulos W."/>
            <person name="He G."/>
            <person name="Johnson J."/>
            <person name="Nolan M."/>
            <person name="Tritt A."/>
            <person name="Barry K.W."/>
            <person name="Grigoriev I.V."/>
            <person name="Nagy L.G."/>
            <person name="Hibbett D."/>
            <person name="Henrissat B."/>
            <person name="Matheny P.B."/>
            <person name="Labbe J."/>
            <person name="Martin F.M."/>
        </authorList>
    </citation>
    <scope>NUCLEOTIDE SEQUENCE</scope>
    <source>
        <strain evidence="2">BPL690</strain>
    </source>
</reference>
<dbReference type="EMBL" id="WTXG01000011">
    <property type="protein sequence ID" value="KAI0302316.1"/>
    <property type="molecule type" value="Genomic_DNA"/>
</dbReference>
<feature type="compositionally biased region" description="Basic and acidic residues" evidence="1">
    <location>
        <begin position="136"/>
        <end position="153"/>
    </location>
</feature>
<organism evidence="2 3">
    <name type="scientific">Multifurca ochricompacta</name>
    <dbReference type="NCBI Taxonomy" id="376703"/>
    <lineage>
        <taxon>Eukaryota</taxon>
        <taxon>Fungi</taxon>
        <taxon>Dikarya</taxon>
        <taxon>Basidiomycota</taxon>
        <taxon>Agaricomycotina</taxon>
        <taxon>Agaricomycetes</taxon>
        <taxon>Russulales</taxon>
        <taxon>Russulaceae</taxon>
        <taxon>Multifurca</taxon>
    </lineage>
</organism>
<sequence>MSIEDVILVATKRHKLGNLPMNALCLSGRGRLNVQAVGVASPVNPNQSSTQGRDDDYEWDAKHLEKTAGRLETLLGEKITQVFREPPVLKGVLRENPENVMVKPPARAGETREEKVWLEAEEIANGATELAVHPKAEEAAEKEAAKPEAEMKVVTKSRMKSKREAMVEAKRKAVAEAKRKAEAEEERKAEAEAKRKAEVDTEAQGETSTTIHRFPGL</sequence>
<dbReference type="AlphaFoldDB" id="A0AAD4M5W5"/>
<evidence type="ECO:0000313" key="3">
    <source>
        <dbReference type="Proteomes" id="UP001203297"/>
    </source>
</evidence>
<evidence type="ECO:0000256" key="1">
    <source>
        <dbReference type="SAM" id="MobiDB-lite"/>
    </source>
</evidence>
<evidence type="ECO:0000313" key="2">
    <source>
        <dbReference type="EMBL" id="KAI0302316.1"/>
    </source>
</evidence>
<name>A0AAD4M5W5_9AGAM</name>
<gene>
    <name evidence="2" type="ORF">B0F90DRAFT_1816526</name>
</gene>
<feature type="compositionally biased region" description="Basic and acidic residues" evidence="1">
    <location>
        <begin position="162"/>
        <end position="199"/>
    </location>
</feature>
<proteinExistence type="predicted"/>
<protein>
    <submittedName>
        <fullName evidence="2">Uncharacterized protein</fullName>
    </submittedName>
</protein>
<keyword evidence="3" id="KW-1185">Reference proteome</keyword>
<accession>A0AAD4M5W5</accession>
<comment type="caution">
    <text evidence="2">The sequence shown here is derived from an EMBL/GenBank/DDBJ whole genome shotgun (WGS) entry which is preliminary data.</text>
</comment>
<feature type="region of interest" description="Disordered" evidence="1">
    <location>
        <begin position="136"/>
        <end position="217"/>
    </location>
</feature>
<dbReference type="Proteomes" id="UP001203297">
    <property type="component" value="Unassembled WGS sequence"/>
</dbReference>